<dbReference type="RefSeq" id="XP_049145436.1">
    <property type="nucleotide sequence ID" value="XM_049288292.1"/>
</dbReference>
<proteinExistence type="predicted"/>
<dbReference type="AlphaFoldDB" id="A0A9Q8SUI0"/>
<feature type="region of interest" description="Disordered" evidence="8">
    <location>
        <begin position="203"/>
        <end position="222"/>
    </location>
</feature>
<dbReference type="Proteomes" id="UP000830671">
    <property type="component" value="Chromosome 4"/>
</dbReference>
<comment type="subcellular location">
    <subcellularLocation>
        <location evidence="1">Mitochondrion</location>
    </subcellularLocation>
</comment>
<evidence type="ECO:0000256" key="5">
    <source>
        <dbReference type="ARBA" id="ARBA00023014"/>
    </source>
</evidence>
<dbReference type="GO" id="GO:0006412">
    <property type="term" value="P:translation"/>
    <property type="evidence" value="ECO:0007669"/>
    <property type="project" value="InterPro"/>
</dbReference>
<evidence type="ECO:0000313" key="10">
    <source>
        <dbReference type="Proteomes" id="UP000830671"/>
    </source>
</evidence>
<evidence type="ECO:0000256" key="4">
    <source>
        <dbReference type="ARBA" id="ARBA00023004"/>
    </source>
</evidence>
<comment type="function">
    <text evidence="7">Mitochondrial ribosome (mitoribosome) assembly factor. Binds at the interface of the head and body domains of the mitochondrial small ribosomal subunit (mt-SSU), occluding the mRNA channel and preventing compaction of the head domain towards the body. Probable inactive methyltransferase: retains the characteristic folding and ability to bind S-adenosyl-L-methionine, but it probably lost its methyltransferase activity.</text>
</comment>
<keyword evidence="2" id="KW-0479">Metal-binding</keyword>
<evidence type="ECO:0000256" key="1">
    <source>
        <dbReference type="ARBA" id="ARBA00004173"/>
    </source>
</evidence>
<dbReference type="GO" id="GO:0003735">
    <property type="term" value="F:structural constituent of ribosome"/>
    <property type="evidence" value="ECO:0007669"/>
    <property type="project" value="TreeGrafter"/>
</dbReference>
<evidence type="ECO:0000313" key="9">
    <source>
        <dbReference type="EMBL" id="UQC83817.1"/>
    </source>
</evidence>
<keyword evidence="5" id="KW-0411">Iron-sulfur</keyword>
<dbReference type="Pfam" id="PF09243">
    <property type="entry name" value="Rsm22"/>
    <property type="match status" value="1"/>
</dbReference>
<dbReference type="GO" id="GO:0008168">
    <property type="term" value="F:methyltransferase activity"/>
    <property type="evidence" value="ECO:0007669"/>
    <property type="project" value="InterPro"/>
</dbReference>
<keyword evidence="3" id="KW-0809">Transit peptide</keyword>
<feature type="region of interest" description="Disordered" evidence="8">
    <location>
        <begin position="827"/>
        <end position="861"/>
    </location>
</feature>
<dbReference type="GO" id="GO:0046872">
    <property type="term" value="F:metal ion binding"/>
    <property type="evidence" value="ECO:0007669"/>
    <property type="project" value="UniProtKB-KW"/>
</dbReference>
<sequence length="861" mass="95915">MFHATAPKSSQAIFLLDNFALLPIHTQKAIMLTAGGLRNACPSCRARLLSLAGNTLAGSSPAGRQLRSSFPRQSSLAATRSLDQHADTRRTFSTTSRSFQDPESNRNDAELLARTAEIEKTVREARQRFRDTLPKGYLSEEEYTLYERWYGPPLRETSPEDVGIQYLNDEHSAGVRRDRSGSPTLLRQVQGGTLQEVQYARKKAEKAAENNDEQVSETSDELAAAAAEVIEPEPTEQAAPEGSDKYINMVARNKREYDALMMLQKDFEANARAVEEENREMLEEDEMRDEEREFEEDEEEEEEFDESQDGIQDQGTSKRAGRLHPFSREGHFSTNPSTVSLPYGGYIAPVTSMLDRTDIKHVKEAAEKAFGGPGLPHSPATPASKMGMEQQAIGMAVWQNKMSDIEADAFVSAFLPPAYASAMGSLVEVRKRLGTEWLRNLFKNGSGPRVLDVGAGGAGLLAWQDVSRAEWDAMKSRGEVTEKNPPGKQSVVVGSEKLRTRVTKFLQNTTFLPRLPDYHHSVENAHLHLDANENPQPRKMFDIIIASHLMLPVKEGHRRKAILNNIWSLLNPNGGVLILLEKGQPRGFEAVADVRERLLTEFLIPPGGENLTMSEEKNPAFEREKVPGMIIAPCTNHRGCPMYQVPGKSTGRKDFCHFNQRFVRPPFLQRIMGATHRNHDDVQFSYIAIQRGVAAKDGPLAGAEAADRAFEGFETSETAPDMLSLPRQILPPIKRRGHVTLDVCTPNAQIERWTVPKSFSKQAYHDARKAKWGDLWALGAKTRNRRNVRLGRPEVLDDGGLRAQRQKAAASKKKKVIGVDINETGVIGSDEARTTTGPQRKTSRKAARQQLLKSLAKADEE</sequence>
<protein>
    <recommendedName>
        <fullName evidence="11">37S ribosomal protein Rsm22</fullName>
    </recommendedName>
</protein>
<dbReference type="Gene3D" id="3.40.50.150">
    <property type="entry name" value="Vaccinia Virus protein VP39"/>
    <property type="match status" value="1"/>
</dbReference>
<dbReference type="InterPro" id="IPR052571">
    <property type="entry name" value="Mt_RNA_Methyltransferase"/>
</dbReference>
<evidence type="ECO:0000256" key="3">
    <source>
        <dbReference type="ARBA" id="ARBA00022946"/>
    </source>
</evidence>
<dbReference type="EMBL" id="CP019476">
    <property type="protein sequence ID" value="UQC83817.1"/>
    <property type="molecule type" value="Genomic_DNA"/>
</dbReference>
<dbReference type="GO" id="GO:0005763">
    <property type="term" value="C:mitochondrial small ribosomal subunit"/>
    <property type="evidence" value="ECO:0007669"/>
    <property type="project" value="TreeGrafter"/>
</dbReference>
<keyword evidence="6" id="KW-0496">Mitochondrion</keyword>
<evidence type="ECO:0000256" key="7">
    <source>
        <dbReference type="ARBA" id="ARBA00045681"/>
    </source>
</evidence>
<feature type="compositionally biased region" description="Acidic residues" evidence="8">
    <location>
        <begin position="210"/>
        <end position="220"/>
    </location>
</feature>
<dbReference type="PANTHER" id="PTHR13184">
    <property type="entry name" value="37S RIBOSOMAL PROTEIN S22"/>
    <property type="match status" value="1"/>
</dbReference>
<name>A0A9Q8SUI0_9PEZI</name>
<dbReference type="GO" id="GO:0051536">
    <property type="term" value="F:iron-sulfur cluster binding"/>
    <property type="evidence" value="ECO:0007669"/>
    <property type="project" value="UniProtKB-KW"/>
</dbReference>
<dbReference type="SUPFAM" id="SSF53335">
    <property type="entry name" value="S-adenosyl-L-methionine-dependent methyltransferases"/>
    <property type="match status" value="1"/>
</dbReference>
<evidence type="ECO:0008006" key="11">
    <source>
        <dbReference type="Google" id="ProtNLM"/>
    </source>
</evidence>
<dbReference type="InterPro" id="IPR015324">
    <property type="entry name" value="Ribosomal_Rsm22-like"/>
</dbReference>
<feature type="compositionally biased region" description="Polar residues" evidence="8">
    <location>
        <begin position="66"/>
        <end position="78"/>
    </location>
</feature>
<dbReference type="KEGG" id="clup:CLUP02_09313"/>
<feature type="compositionally biased region" description="Acidic residues" evidence="8">
    <location>
        <begin position="282"/>
        <end position="308"/>
    </location>
</feature>
<keyword evidence="4" id="KW-0408">Iron</keyword>
<dbReference type="InterPro" id="IPR029063">
    <property type="entry name" value="SAM-dependent_MTases_sf"/>
</dbReference>
<evidence type="ECO:0000256" key="2">
    <source>
        <dbReference type="ARBA" id="ARBA00022723"/>
    </source>
</evidence>
<accession>A0A9Q8SUI0</accession>
<feature type="region of interest" description="Disordered" evidence="8">
    <location>
        <begin position="58"/>
        <end position="108"/>
    </location>
</feature>
<evidence type="ECO:0000256" key="6">
    <source>
        <dbReference type="ARBA" id="ARBA00023128"/>
    </source>
</evidence>
<gene>
    <name evidence="9" type="ORF">CLUP02_09313</name>
</gene>
<feature type="region of interest" description="Disordered" evidence="8">
    <location>
        <begin position="275"/>
        <end position="338"/>
    </location>
</feature>
<dbReference type="GeneID" id="73343302"/>
<organism evidence="9 10">
    <name type="scientific">Colletotrichum lupini</name>
    <dbReference type="NCBI Taxonomy" id="145971"/>
    <lineage>
        <taxon>Eukaryota</taxon>
        <taxon>Fungi</taxon>
        <taxon>Dikarya</taxon>
        <taxon>Ascomycota</taxon>
        <taxon>Pezizomycotina</taxon>
        <taxon>Sordariomycetes</taxon>
        <taxon>Hypocreomycetidae</taxon>
        <taxon>Glomerellales</taxon>
        <taxon>Glomerellaceae</taxon>
        <taxon>Colletotrichum</taxon>
        <taxon>Colletotrichum acutatum species complex</taxon>
    </lineage>
</organism>
<dbReference type="PANTHER" id="PTHR13184:SF5">
    <property type="entry name" value="METHYLTRANSFERASE-LIKE PROTEIN 17, MITOCHONDRIAL"/>
    <property type="match status" value="1"/>
</dbReference>
<keyword evidence="10" id="KW-1185">Reference proteome</keyword>
<reference evidence="9" key="1">
    <citation type="journal article" date="2021" name="Mol. Plant Microbe Interact.">
        <title>Complete Genome Sequence of the Plant-Pathogenic Fungus Colletotrichum lupini.</title>
        <authorList>
            <person name="Baroncelli R."/>
            <person name="Pensec F."/>
            <person name="Da Lio D."/>
            <person name="Boufleur T."/>
            <person name="Vicente I."/>
            <person name="Sarrocco S."/>
            <person name="Picot A."/>
            <person name="Baraldi E."/>
            <person name="Sukno S."/>
            <person name="Thon M."/>
            <person name="Le Floch G."/>
        </authorList>
    </citation>
    <scope>NUCLEOTIDE SEQUENCE</scope>
    <source>
        <strain evidence="9">IMI 504893</strain>
    </source>
</reference>
<evidence type="ECO:0000256" key="8">
    <source>
        <dbReference type="SAM" id="MobiDB-lite"/>
    </source>
</evidence>